<evidence type="ECO:0000313" key="3">
    <source>
        <dbReference type="Proteomes" id="UP001595607"/>
    </source>
</evidence>
<accession>A0ABV7MAC1</accession>
<evidence type="ECO:0000313" key="2">
    <source>
        <dbReference type="EMBL" id="MFC3302003.1"/>
    </source>
</evidence>
<dbReference type="PANTHER" id="PTHR42943:SF2">
    <property type="entry name" value="GLUTATHIONE S-TRANSFERASE KAPPA 1"/>
    <property type="match status" value="1"/>
</dbReference>
<evidence type="ECO:0000259" key="1">
    <source>
        <dbReference type="Pfam" id="PF01323"/>
    </source>
</evidence>
<comment type="caution">
    <text evidence="2">The sequence shown here is derived from an EMBL/GenBank/DDBJ whole genome shotgun (WGS) entry which is preliminary data.</text>
</comment>
<reference evidence="3" key="1">
    <citation type="journal article" date="2019" name="Int. J. Syst. Evol. Microbiol.">
        <title>The Global Catalogue of Microorganisms (GCM) 10K type strain sequencing project: providing services to taxonomists for standard genome sequencing and annotation.</title>
        <authorList>
            <consortium name="The Broad Institute Genomics Platform"/>
            <consortium name="The Broad Institute Genome Sequencing Center for Infectious Disease"/>
            <person name="Wu L."/>
            <person name="Ma J."/>
        </authorList>
    </citation>
    <scope>NUCLEOTIDE SEQUENCE [LARGE SCALE GENOMIC DNA]</scope>
    <source>
        <strain evidence="3">KCTC 22245</strain>
    </source>
</reference>
<dbReference type="RefSeq" id="WP_189574057.1">
    <property type="nucleotide sequence ID" value="NZ_BMXU01000001.1"/>
</dbReference>
<protein>
    <submittedName>
        <fullName evidence="2">DsbA family protein</fullName>
    </submittedName>
</protein>
<dbReference type="InterPro" id="IPR051924">
    <property type="entry name" value="GST_Kappa/NadH"/>
</dbReference>
<dbReference type="Pfam" id="PF01323">
    <property type="entry name" value="DSBA"/>
    <property type="match status" value="1"/>
</dbReference>
<organism evidence="2 3">
    <name type="scientific">Parvularcula lutaonensis</name>
    <dbReference type="NCBI Taxonomy" id="491923"/>
    <lineage>
        <taxon>Bacteria</taxon>
        <taxon>Pseudomonadati</taxon>
        <taxon>Pseudomonadota</taxon>
        <taxon>Alphaproteobacteria</taxon>
        <taxon>Parvularculales</taxon>
        <taxon>Parvularculaceae</taxon>
        <taxon>Parvularcula</taxon>
    </lineage>
</organism>
<dbReference type="InterPro" id="IPR001853">
    <property type="entry name" value="DSBA-like_thioredoxin_dom"/>
</dbReference>
<keyword evidence="3" id="KW-1185">Reference proteome</keyword>
<dbReference type="Gene3D" id="3.40.30.10">
    <property type="entry name" value="Glutaredoxin"/>
    <property type="match status" value="1"/>
</dbReference>
<dbReference type="SUPFAM" id="SSF52833">
    <property type="entry name" value="Thioredoxin-like"/>
    <property type="match status" value="1"/>
</dbReference>
<name>A0ABV7MAC1_9PROT</name>
<gene>
    <name evidence="2" type="ORF">ACFONP_04585</name>
</gene>
<dbReference type="InterPro" id="IPR036249">
    <property type="entry name" value="Thioredoxin-like_sf"/>
</dbReference>
<dbReference type="PANTHER" id="PTHR42943">
    <property type="entry name" value="GLUTATHIONE S-TRANSFERASE KAPPA"/>
    <property type="match status" value="1"/>
</dbReference>
<feature type="domain" description="DSBA-like thioredoxin" evidence="1">
    <location>
        <begin position="7"/>
        <end position="190"/>
    </location>
</feature>
<sequence>MTCLRLYFHPRSPYSRLGLRLVAREGLPAKVSTSLHVFDGPPGDAPFLNPTDSKPKLRYMLEDAPRMTMRAGLPIAPPLRPEPDYSPSITAFHAAREAGKGLEFALAVSDARWGRSEDIADPECLKSCAERAGLDAHTDLGRAPEGATDADRALIERDQVFGVPFAVLDDGKRTQKFWGHDRFELLAEILA</sequence>
<proteinExistence type="predicted"/>
<dbReference type="EMBL" id="JBHRVA010000002">
    <property type="protein sequence ID" value="MFC3302003.1"/>
    <property type="molecule type" value="Genomic_DNA"/>
</dbReference>
<dbReference type="Proteomes" id="UP001595607">
    <property type="component" value="Unassembled WGS sequence"/>
</dbReference>